<comment type="subcellular location">
    <subcellularLocation>
        <location evidence="1 7">Cell membrane</location>
        <topology evidence="1 7">Multi-pass membrane protein</topology>
    </subcellularLocation>
</comment>
<evidence type="ECO:0000313" key="9">
    <source>
        <dbReference type="EMBL" id="BCJ35120.1"/>
    </source>
</evidence>
<dbReference type="Proteomes" id="UP000611640">
    <property type="component" value="Chromosome"/>
</dbReference>
<keyword evidence="3" id="KW-1003">Cell membrane</keyword>
<feature type="transmembrane region" description="Helical" evidence="7">
    <location>
        <begin position="117"/>
        <end position="137"/>
    </location>
</feature>
<evidence type="ECO:0000256" key="7">
    <source>
        <dbReference type="RuleBase" id="RU363032"/>
    </source>
</evidence>
<organism evidence="9 10">
    <name type="scientific">Actinocatenispora thailandica</name>
    <dbReference type="NCBI Taxonomy" id="227318"/>
    <lineage>
        <taxon>Bacteria</taxon>
        <taxon>Bacillati</taxon>
        <taxon>Actinomycetota</taxon>
        <taxon>Actinomycetes</taxon>
        <taxon>Micromonosporales</taxon>
        <taxon>Micromonosporaceae</taxon>
        <taxon>Actinocatenispora</taxon>
    </lineage>
</organism>
<dbReference type="InterPro" id="IPR000515">
    <property type="entry name" value="MetI-like"/>
</dbReference>
<sequence length="284" mass="30830">MTGATVPVRRRHRIRPARVVLGLVLMVVGVLMVAPLGWLIVQSLTAERAAFSLPPGWLPRPFTLDNFARIDGLVPFGRMALNSLQVSLIATVGSMLVSVLAGYAFSRLRFRGREAILLVMLSALMVPVQTTIIPVFVLMRNLGLVDHLAALWLPALINVFAIFFFRQYFNTIPRELDEAARIDGASHPWILFRIIVPLSGPALAAMTILAFEASWNNYFGPLIFLSSPQHMTLPIGLVTLQAGQGGSSVVVFAAITAVVVPVMVVFLAFQRSFAASIASAGIRG</sequence>
<evidence type="ECO:0000256" key="2">
    <source>
        <dbReference type="ARBA" id="ARBA00022448"/>
    </source>
</evidence>
<dbReference type="AlphaFoldDB" id="A0A7R7DP85"/>
<evidence type="ECO:0000256" key="3">
    <source>
        <dbReference type="ARBA" id="ARBA00022475"/>
    </source>
</evidence>
<dbReference type="EMBL" id="AP023355">
    <property type="protein sequence ID" value="BCJ35120.1"/>
    <property type="molecule type" value="Genomic_DNA"/>
</dbReference>
<dbReference type="GO" id="GO:0005886">
    <property type="term" value="C:plasma membrane"/>
    <property type="evidence" value="ECO:0007669"/>
    <property type="project" value="UniProtKB-SubCell"/>
</dbReference>
<feature type="transmembrane region" description="Helical" evidence="7">
    <location>
        <begin position="149"/>
        <end position="169"/>
    </location>
</feature>
<name>A0A7R7DP85_9ACTN</name>
<dbReference type="Pfam" id="PF00528">
    <property type="entry name" value="BPD_transp_1"/>
    <property type="match status" value="1"/>
</dbReference>
<gene>
    <name evidence="9" type="ORF">Athai_26230</name>
</gene>
<comment type="similarity">
    <text evidence="7">Belongs to the binding-protein-dependent transport system permease family.</text>
</comment>
<dbReference type="PANTHER" id="PTHR43744">
    <property type="entry name" value="ABC TRANSPORTER PERMEASE PROTEIN MG189-RELATED-RELATED"/>
    <property type="match status" value="1"/>
</dbReference>
<dbReference type="PROSITE" id="PS50928">
    <property type="entry name" value="ABC_TM1"/>
    <property type="match status" value="1"/>
</dbReference>
<dbReference type="PANTHER" id="PTHR43744:SF12">
    <property type="entry name" value="ABC TRANSPORTER PERMEASE PROTEIN MG189-RELATED"/>
    <property type="match status" value="1"/>
</dbReference>
<proteinExistence type="inferred from homology"/>
<reference evidence="9 10" key="1">
    <citation type="submission" date="2020-08" db="EMBL/GenBank/DDBJ databases">
        <title>Whole genome shotgun sequence of Actinocatenispora thailandica NBRC 105041.</title>
        <authorList>
            <person name="Komaki H."/>
            <person name="Tamura T."/>
        </authorList>
    </citation>
    <scope>NUCLEOTIDE SEQUENCE [LARGE SCALE GENOMIC DNA]</scope>
    <source>
        <strain evidence="9 10">NBRC 105041</strain>
    </source>
</reference>
<feature type="transmembrane region" description="Helical" evidence="7">
    <location>
        <begin position="84"/>
        <end position="105"/>
    </location>
</feature>
<dbReference type="GO" id="GO:0055085">
    <property type="term" value="P:transmembrane transport"/>
    <property type="evidence" value="ECO:0007669"/>
    <property type="project" value="InterPro"/>
</dbReference>
<keyword evidence="6 7" id="KW-0472">Membrane</keyword>
<keyword evidence="5 7" id="KW-1133">Transmembrane helix</keyword>
<evidence type="ECO:0000259" key="8">
    <source>
        <dbReference type="PROSITE" id="PS50928"/>
    </source>
</evidence>
<keyword evidence="4 7" id="KW-0812">Transmembrane</keyword>
<feature type="transmembrane region" description="Helical" evidence="7">
    <location>
        <begin position="190"/>
        <end position="211"/>
    </location>
</feature>
<feature type="domain" description="ABC transmembrane type-1" evidence="8">
    <location>
        <begin position="80"/>
        <end position="268"/>
    </location>
</feature>
<keyword evidence="2 7" id="KW-0813">Transport</keyword>
<dbReference type="KEGG" id="atl:Athai_26230"/>
<dbReference type="CDD" id="cd06261">
    <property type="entry name" value="TM_PBP2"/>
    <property type="match status" value="1"/>
</dbReference>
<dbReference type="InterPro" id="IPR035906">
    <property type="entry name" value="MetI-like_sf"/>
</dbReference>
<feature type="transmembrane region" description="Helical" evidence="7">
    <location>
        <begin position="249"/>
        <end position="269"/>
    </location>
</feature>
<accession>A0A7R7DP85</accession>
<evidence type="ECO:0000256" key="5">
    <source>
        <dbReference type="ARBA" id="ARBA00022989"/>
    </source>
</evidence>
<evidence type="ECO:0000256" key="1">
    <source>
        <dbReference type="ARBA" id="ARBA00004651"/>
    </source>
</evidence>
<feature type="transmembrane region" description="Helical" evidence="7">
    <location>
        <begin position="19"/>
        <end position="41"/>
    </location>
</feature>
<evidence type="ECO:0000256" key="4">
    <source>
        <dbReference type="ARBA" id="ARBA00022692"/>
    </source>
</evidence>
<dbReference type="SUPFAM" id="SSF161098">
    <property type="entry name" value="MetI-like"/>
    <property type="match status" value="1"/>
</dbReference>
<evidence type="ECO:0000313" key="10">
    <source>
        <dbReference type="Proteomes" id="UP000611640"/>
    </source>
</evidence>
<keyword evidence="10" id="KW-1185">Reference proteome</keyword>
<evidence type="ECO:0000256" key="6">
    <source>
        <dbReference type="ARBA" id="ARBA00023136"/>
    </source>
</evidence>
<protein>
    <submittedName>
        <fullName evidence="9">ABC transporter permease</fullName>
    </submittedName>
</protein>
<dbReference type="Gene3D" id="1.10.3720.10">
    <property type="entry name" value="MetI-like"/>
    <property type="match status" value="1"/>
</dbReference>